<dbReference type="Pfam" id="PF14362">
    <property type="entry name" value="DUF4407"/>
    <property type="match status" value="1"/>
</dbReference>
<keyword evidence="1" id="KW-0175">Coiled coil</keyword>
<evidence type="ECO:0000313" key="3">
    <source>
        <dbReference type="Proteomes" id="UP000820818"/>
    </source>
</evidence>
<dbReference type="AlphaFoldDB" id="A0AAD5KUS1"/>
<dbReference type="Proteomes" id="UP000820818">
    <property type="component" value="Unassembled WGS sequence"/>
</dbReference>
<evidence type="ECO:0000313" key="2">
    <source>
        <dbReference type="EMBL" id="KAI9550193.1"/>
    </source>
</evidence>
<evidence type="ECO:0000256" key="1">
    <source>
        <dbReference type="SAM" id="Coils"/>
    </source>
</evidence>
<keyword evidence="3" id="KW-1185">Reference proteome</keyword>
<name>A0AAD5KUS1_9CRUS</name>
<feature type="coiled-coil region" evidence="1">
    <location>
        <begin position="79"/>
        <end position="149"/>
    </location>
</feature>
<accession>A0AAD5KUS1</accession>
<dbReference type="EMBL" id="WJBH02000178">
    <property type="protein sequence ID" value="KAI9550193.1"/>
    <property type="molecule type" value="Genomic_DNA"/>
</dbReference>
<organism evidence="2 3">
    <name type="scientific">Daphnia sinensis</name>
    <dbReference type="NCBI Taxonomy" id="1820382"/>
    <lineage>
        <taxon>Eukaryota</taxon>
        <taxon>Metazoa</taxon>
        <taxon>Ecdysozoa</taxon>
        <taxon>Arthropoda</taxon>
        <taxon>Crustacea</taxon>
        <taxon>Branchiopoda</taxon>
        <taxon>Diplostraca</taxon>
        <taxon>Cladocera</taxon>
        <taxon>Anomopoda</taxon>
        <taxon>Daphniidae</taxon>
        <taxon>Daphnia</taxon>
        <taxon>Daphnia similis group</taxon>
    </lineage>
</organism>
<protein>
    <recommendedName>
        <fullName evidence="4">DUF4407 domain-containing protein</fullName>
    </recommendedName>
</protein>
<reference evidence="2" key="1">
    <citation type="submission" date="2022-05" db="EMBL/GenBank/DDBJ databases">
        <title>A multi-omics perspective on studying reproductive biology in Daphnia sinensis.</title>
        <authorList>
            <person name="Jia J."/>
        </authorList>
    </citation>
    <scope>NUCLEOTIDE SEQUENCE</scope>
    <source>
        <strain evidence="2">WSL</strain>
    </source>
</reference>
<dbReference type="InterPro" id="IPR025519">
    <property type="entry name" value="DUF4407"/>
</dbReference>
<proteinExistence type="predicted"/>
<gene>
    <name evidence="2" type="ORF">GHT06_003565</name>
</gene>
<comment type="caution">
    <text evidence="2">The sequence shown here is derived from an EMBL/GenBank/DDBJ whole genome shotgun (WGS) entry which is preliminary data.</text>
</comment>
<sequence>MIFNLDRFIVSSMRKNPKGWLEWKLAMPRIVLAVLLALVISKPLELKIFEREINRTLDEKKSQMILQSKLDLAKGFPEIQELETQIQLLKSEIKEAELARNQIQKEYDQERFGTKTAGTSGKVGLGTNAKKKEQQLDASQRFLDDLQARNQLKINDLEAEILRFRNLRELEFQKQQPGIEGFDGLGARMEALDTLTDQSLAFAAANLWITLLFIAIETAPILVKLISSRGPYDELLELHEDEVKLLKQEKWVKSKGASESRIEIFKETNVLATQLEIEKTNAKNRSL</sequence>
<evidence type="ECO:0008006" key="4">
    <source>
        <dbReference type="Google" id="ProtNLM"/>
    </source>
</evidence>